<organism evidence="2 3">
    <name type="scientific">Diploptera punctata</name>
    <name type="common">Pacific beetle cockroach</name>
    <dbReference type="NCBI Taxonomy" id="6984"/>
    <lineage>
        <taxon>Eukaryota</taxon>
        <taxon>Metazoa</taxon>
        <taxon>Ecdysozoa</taxon>
        <taxon>Arthropoda</taxon>
        <taxon>Hexapoda</taxon>
        <taxon>Insecta</taxon>
        <taxon>Pterygota</taxon>
        <taxon>Neoptera</taxon>
        <taxon>Polyneoptera</taxon>
        <taxon>Dictyoptera</taxon>
        <taxon>Blattodea</taxon>
        <taxon>Blaberoidea</taxon>
        <taxon>Blaberidae</taxon>
        <taxon>Diplopterinae</taxon>
        <taxon>Diploptera</taxon>
    </lineage>
</organism>
<reference evidence="2" key="1">
    <citation type="journal article" date="2023" name="IScience">
        <title>Live-bearing cockroach genome reveals convergent evolutionary mechanisms linked to viviparity in insects and beyond.</title>
        <authorList>
            <person name="Fouks B."/>
            <person name="Harrison M.C."/>
            <person name="Mikhailova A.A."/>
            <person name="Marchal E."/>
            <person name="English S."/>
            <person name="Carruthers M."/>
            <person name="Jennings E.C."/>
            <person name="Chiamaka E.L."/>
            <person name="Frigard R.A."/>
            <person name="Pippel M."/>
            <person name="Attardo G.M."/>
            <person name="Benoit J.B."/>
            <person name="Bornberg-Bauer E."/>
            <person name="Tobe S.S."/>
        </authorList>
    </citation>
    <scope>NUCLEOTIDE SEQUENCE</scope>
    <source>
        <strain evidence="2">Stay&amp;Tobe</strain>
    </source>
</reference>
<name>A0AAD8EK40_DIPPU</name>
<evidence type="ECO:0000256" key="1">
    <source>
        <dbReference type="SAM" id="SignalP"/>
    </source>
</evidence>
<evidence type="ECO:0000313" key="2">
    <source>
        <dbReference type="EMBL" id="KAJ9592889.1"/>
    </source>
</evidence>
<gene>
    <name evidence="2" type="ORF">L9F63_015467</name>
</gene>
<protein>
    <submittedName>
        <fullName evidence="2">Uncharacterized protein</fullName>
    </submittedName>
</protein>
<feature type="non-terminal residue" evidence="2">
    <location>
        <position position="51"/>
    </location>
</feature>
<accession>A0AAD8EK40</accession>
<dbReference type="Proteomes" id="UP001233999">
    <property type="component" value="Unassembled WGS sequence"/>
</dbReference>
<keyword evidence="3" id="KW-1185">Reference proteome</keyword>
<proteinExistence type="predicted"/>
<dbReference type="EMBL" id="JASPKZ010003799">
    <property type="protein sequence ID" value="KAJ9592889.1"/>
    <property type="molecule type" value="Genomic_DNA"/>
</dbReference>
<dbReference type="AlphaFoldDB" id="A0AAD8EK40"/>
<reference evidence="2" key="2">
    <citation type="submission" date="2023-05" db="EMBL/GenBank/DDBJ databases">
        <authorList>
            <person name="Fouks B."/>
        </authorList>
    </citation>
    <scope>NUCLEOTIDE SEQUENCE</scope>
    <source>
        <strain evidence="2">Stay&amp;Tobe</strain>
        <tissue evidence="2">Testes</tissue>
    </source>
</reference>
<feature type="non-terminal residue" evidence="2">
    <location>
        <position position="1"/>
    </location>
</feature>
<feature type="signal peptide" evidence="1">
    <location>
        <begin position="1"/>
        <end position="25"/>
    </location>
</feature>
<keyword evidence="1" id="KW-0732">Signal</keyword>
<feature type="chain" id="PRO_5042118530" evidence="1">
    <location>
        <begin position="26"/>
        <end position="51"/>
    </location>
</feature>
<comment type="caution">
    <text evidence="2">The sequence shown here is derived from an EMBL/GenBank/DDBJ whole genome shotgun (WGS) entry which is preliminary data.</text>
</comment>
<sequence>HCHAKSLFLKFLFLVIFISIDKSSGTHHHIVEEPTFIACLSKIWDHSAETI</sequence>
<evidence type="ECO:0000313" key="3">
    <source>
        <dbReference type="Proteomes" id="UP001233999"/>
    </source>
</evidence>